<gene>
    <name evidence="2" type="ORF">ZOSMA_8G01970</name>
</gene>
<dbReference type="InterPro" id="IPR007306">
    <property type="entry name" value="Rit1"/>
</dbReference>
<dbReference type="Pfam" id="PF17184">
    <property type="entry name" value="Rit1_C"/>
    <property type="match status" value="1"/>
</dbReference>
<sequence length="98" mass="11284">MSEFSWNYIPGAGDDEESWARGLTPDIFCKNAFDIISCGPDLCNQKVAQLIEMNRVYRAQRGEVADQIIINSTLKKKSLRERIRYGVLQGLNCKYFKF</sequence>
<dbReference type="PANTHER" id="PTHR31811:SF0">
    <property type="entry name" value="TRNA A64-2'-O-RIBOSYLPHOSPHATE TRANSFERASE"/>
    <property type="match status" value="1"/>
</dbReference>
<dbReference type="GO" id="GO:0019988">
    <property type="term" value="P:charged-tRNA amino acid modification"/>
    <property type="evidence" value="ECO:0007669"/>
    <property type="project" value="InterPro"/>
</dbReference>
<name>A0A0K9NKA5_ZOSMR</name>
<dbReference type="AlphaFoldDB" id="A0A0K9NKA5"/>
<feature type="domain" description="Rit1 N-terminal" evidence="1">
    <location>
        <begin position="3"/>
        <end position="51"/>
    </location>
</feature>
<dbReference type="Proteomes" id="UP000036987">
    <property type="component" value="Unassembled WGS sequence"/>
</dbReference>
<dbReference type="GO" id="GO:0043399">
    <property type="term" value="F:tRNA adenosine(64)-2'-O-ribosylphosphate transferase activity"/>
    <property type="evidence" value="ECO:0007669"/>
    <property type="project" value="InterPro"/>
</dbReference>
<dbReference type="PANTHER" id="PTHR31811">
    <property type="entry name" value="TRNA A64-2'-O-RIBOSYLPHOSPHATE TRANSFERASE"/>
    <property type="match status" value="1"/>
</dbReference>
<dbReference type="InterPro" id="IPR033449">
    <property type="entry name" value="Rit1_N"/>
</dbReference>
<comment type="caution">
    <text evidence="2">The sequence shown here is derived from an EMBL/GenBank/DDBJ whole genome shotgun (WGS) entry which is preliminary data.</text>
</comment>
<dbReference type="EMBL" id="LFYR01002110">
    <property type="protein sequence ID" value="KMZ57048.1"/>
    <property type="molecule type" value="Genomic_DNA"/>
</dbReference>
<accession>A0A0K9NKA5</accession>
<evidence type="ECO:0000313" key="3">
    <source>
        <dbReference type="Proteomes" id="UP000036987"/>
    </source>
</evidence>
<keyword evidence="3" id="KW-1185">Reference proteome</keyword>
<dbReference type="OrthoDB" id="45256at2759"/>
<evidence type="ECO:0000313" key="2">
    <source>
        <dbReference type="EMBL" id="KMZ57048.1"/>
    </source>
</evidence>
<protein>
    <recommendedName>
        <fullName evidence="1">Rit1 N-terminal domain-containing protein</fullName>
    </recommendedName>
</protein>
<proteinExistence type="predicted"/>
<reference evidence="3" key="1">
    <citation type="journal article" date="2016" name="Nature">
        <title>The genome of the seagrass Zostera marina reveals angiosperm adaptation to the sea.</title>
        <authorList>
            <person name="Olsen J.L."/>
            <person name="Rouze P."/>
            <person name="Verhelst B."/>
            <person name="Lin Y.-C."/>
            <person name="Bayer T."/>
            <person name="Collen J."/>
            <person name="Dattolo E."/>
            <person name="De Paoli E."/>
            <person name="Dittami S."/>
            <person name="Maumus F."/>
            <person name="Michel G."/>
            <person name="Kersting A."/>
            <person name="Lauritano C."/>
            <person name="Lohaus R."/>
            <person name="Toepel M."/>
            <person name="Tonon T."/>
            <person name="Vanneste K."/>
            <person name="Amirebrahimi M."/>
            <person name="Brakel J."/>
            <person name="Bostroem C."/>
            <person name="Chovatia M."/>
            <person name="Grimwood J."/>
            <person name="Jenkins J.W."/>
            <person name="Jueterbock A."/>
            <person name="Mraz A."/>
            <person name="Stam W.T."/>
            <person name="Tice H."/>
            <person name="Bornberg-Bauer E."/>
            <person name="Green P.J."/>
            <person name="Pearson G.A."/>
            <person name="Procaccini G."/>
            <person name="Duarte C.M."/>
            <person name="Schmutz J."/>
            <person name="Reusch T.B.H."/>
            <person name="Van de Peer Y."/>
        </authorList>
    </citation>
    <scope>NUCLEOTIDE SEQUENCE [LARGE SCALE GENOMIC DNA]</scope>
    <source>
        <strain evidence="3">cv. Finnish</strain>
    </source>
</reference>
<organism evidence="2 3">
    <name type="scientific">Zostera marina</name>
    <name type="common">Eelgrass</name>
    <dbReference type="NCBI Taxonomy" id="29655"/>
    <lineage>
        <taxon>Eukaryota</taxon>
        <taxon>Viridiplantae</taxon>
        <taxon>Streptophyta</taxon>
        <taxon>Embryophyta</taxon>
        <taxon>Tracheophyta</taxon>
        <taxon>Spermatophyta</taxon>
        <taxon>Magnoliopsida</taxon>
        <taxon>Liliopsida</taxon>
        <taxon>Zosteraceae</taxon>
        <taxon>Zostera</taxon>
    </lineage>
</organism>
<evidence type="ECO:0000259" key="1">
    <source>
        <dbReference type="Pfam" id="PF17184"/>
    </source>
</evidence>